<evidence type="ECO:0000313" key="3">
    <source>
        <dbReference type="Proteomes" id="UP000325780"/>
    </source>
</evidence>
<feature type="signal peptide" evidence="1">
    <location>
        <begin position="1"/>
        <end position="29"/>
    </location>
</feature>
<protein>
    <submittedName>
        <fullName evidence="2">Uncharacterized protein</fullName>
    </submittedName>
</protein>
<gene>
    <name evidence="2" type="ORF">BDV25DRAFT_143821</name>
</gene>
<feature type="chain" id="PRO_5025041473" evidence="1">
    <location>
        <begin position="30"/>
        <end position="104"/>
    </location>
</feature>
<keyword evidence="3" id="KW-1185">Reference proteome</keyword>
<organism evidence="2 3">
    <name type="scientific">Aspergillus avenaceus</name>
    <dbReference type="NCBI Taxonomy" id="36643"/>
    <lineage>
        <taxon>Eukaryota</taxon>
        <taxon>Fungi</taxon>
        <taxon>Dikarya</taxon>
        <taxon>Ascomycota</taxon>
        <taxon>Pezizomycotina</taxon>
        <taxon>Eurotiomycetes</taxon>
        <taxon>Eurotiomycetidae</taxon>
        <taxon>Eurotiales</taxon>
        <taxon>Aspergillaceae</taxon>
        <taxon>Aspergillus</taxon>
        <taxon>Aspergillus subgen. Circumdati</taxon>
    </lineage>
</organism>
<evidence type="ECO:0000313" key="2">
    <source>
        <dbReference type="EMBL" id="KAE8146320.1"/>
    </source>
</evidence>
<name>A0A5N6TJ92_ASPAV</name>
<dbReference type="OrthoDB" id="4497333at2759"/>
<accession>A0A5N6TJ92</accession>
<dbReference type="EMBL" id="ML742271">
    <property type="protein sequence ID" value="KAE8146320.1"/>
    <property type="molecule type" value="Genomic_DNA"/>
</dbReference>
<sequence length="104" mass="11199">MRFRSSSGRGRLSARYVSALCLLVTGIYGQAIEPPSGIDTGNNFCLGVCVNDIQTLGCVNPGIPTFREDKECYSCCFSDDHAGDFADTLGENTPEQPGEATLWN</sequence>
<dbReference type="AlphaFoldDB" id="A0A5N6TJ92"/>
<dbReference type="Proteomes" id="UP000325780">
    <property type="component" value="Unassembled WGS sequence"/>
</dbReference>
<reference evidence="2 3" key="1">
    <citation type="submission" date="2019-04" db="EMBL/GenBank/DDBJ databases">
        <title>Friends and foes A comparative genomics study of 23 Aspergillus species from section Flavi.</title>
        <authorList>
            <consortium name="DOE Joint Genome Institute"/>
            <person name="Kjaerbolling I."/>
            <person name="Vesth T."/>
            <person name="Frisvad J.C."/>
            <person name="Nybo J.L."/>
            <person name="Theobald S."/>
            <person name="Kildgaard S."/>
            <person name="Isbrandt T."/>
            <person name="Kuo A."/>
            <person name="Sato A."/>
            <person name="Lyhne E.K."/>
            <person name="Kogle M.E."/>
            <person name="Wiebenga A."/>
            <person name="Kun R.S."/>
            <person name="Lubbers R.J."/>
            <person name="Makela M.R."/>
            <person name="Barry K."/>
            <person name="Chovatia M."/>
            <person name="Clum A."/>
            <person name="Daum C."/>
            <person name="Haridas S."/>
            <person name="He G."/>
            <person name="LaButti K."/>
            <person name="Lipzen A."/>
            <person name="Mondo S."/>
            <person name="Riley R."/>
            <person name="Salamov A."/>
            <person name="Simmons B.A."/>
            <person name="Magnuson J.K."/>
            <person name="Henrissat B."/>
            <person name="Mortensen U.H."/>
            <person name="Larsen T.O."/>
            <person name="Devries R.P."/>
            <person name="Grigoriev I.V."/>
            <person name="Machida M."/>
            <person name="Baker S.E."/>
            <person name="Andersen M.R."/>
        </authorList>
    </citation>
    <scope>NUCLEOTIDE SEQUENCE [LARGE SCALE GENOMIC DNA]</scope>
    <source>
        <strain evidence="2 3">IBT 18842</strain>
    </source>
</reference>
<evidence type="ECO:0000256" key="1">
    <source>
        <dbReference type="SAM" id="SignalP"/>
    </source>
</evidence>
<proteinExistence type="predicted"/>
<keyword evidence="1" id="KW-0732">Signal</keyword>